<organism evidence="10">
    <name type="scientific">uncultured Thiotrichaceae bacterium</name>
    <dbReference type="NCBI Taxonomy" id="298394"/>
    <lineage>
        <taxon>Bacteria</taxon>
        <taxon>Pseudomonadati</taxon>
        <taxon>Pseudomonadota</taxon>
        <taxon>Gammaproteobacteria</taxon>
        <taxon>Thiotrichales</taxon>
        <taxon>Thiotrichaceae</taxon>
        <taxon>environmental samples</taxon>
    </lineage>
</organism>
<dbReference type="CDD" id="cd16378">
    <property type="entry name" value="CcmH_N"/>
    <property type="match status" value="1"/>
</dbReference>
<feature type="domain" description="CcmH/CycL/Ccl2/NrfF N-terminal" evidence="9">
    <location>
        <begin position="9"/>
        <end position="149"/>
    </location>
</feature>
<dbReference type="AlphaFoldDB" id="A0A6S6SZ16"/>
<feature type="compositionally biased region" description="Basic and acidic residues" evidence="8">
    <location>
        <begin position="133"/>
        <end position="142"/>
    </location>
</feature>
<comment type="similarity">
    <text evidence="1 7">Belongs to the CcmH/CycL/Ccl2/NrfF family.</text>
</comment>
<feature type="region of interest" description="Disordered" evidence="8">
    <location>
        <begin position="133"/>
        <end position="154"/>
    </location>
</feature>
<keyword evidence="7" id="KW-0472">Membrane</keyword>
<evidence type="ECO:0000256" key="7">
    <source>
        <dbReference type="RuleBase" id="RU364112"/>
    </source>
</evidence>
<feature type="chain" id="PRO_5028504252" description="Cytochrome c-type biogenesis protein" evidence="7">
    <location>
        <begin position="21"/>
        <end position="154"/>
    </location>
</feature>
<dbReference type="InterPro" id="IPR038297">
    <property type="entry name" value="CcmH/CycL/NrfF/Ccl2_sf"/>
</dbReference>
<evidence type="ECO:0000256" key="8">
    <source>
        <dbReference type="SAM" id="MobiDB-lite"/>
    </source>
</evidence>
<dbReference type="GO" id="GO:0005886">
    <property type="term" value="C:plasma membrane"/>
    <property type="evidence" value="ECO:0007669"/>
    <property type="project" value="TreeGrafter"/>
</dbReference>
<keyword evidence="4 7" id="KW-0732">Signal</keyword>
<dbReference type="FunFam" id="1.10.8.640:FF:000001">
    <property type="entry name" value="Cytochrome c-type biogenesis protein"/>
    <property type="match status" value="1"/>
</dbReference>
<dbReference type="InterPro" id="IPR051263">
    <property type="entry name" value="C-type_cytochrome_biogenesis"/>
</dbReference>
<dbReference type="PANTHER" id="PTHR47870:SF1">
    <property type="entry name" value="CYTOCHROME C-TYPE BIOGENESIS PROTEIN CCMH"/>
    <property type="match status" value="1"/>
</dbReference>
<feature type="signal peptide" evidence="7">
    <location>
        <begin position="1"/>
        <end position="20"/>
    </location>
</feature>
<evidence type="ECO:0000256" key="3">
    <source>
        <dbReference type="ARBA" id="ARBA00022723"/>
    </source>
</evidence>
<dbReference type="GO" id="GO:0046872">
    <property type="term" value="F:metal ion binding"/>
    <property type="evidence" value="ECO:0007669"/>
    <property type="project" value="UniProtKB-KW"/>
</dbReference>
<sequence length="154" mass="17815">MMYRFLLLLSTLLLSSVLFAGVEVRSFETPEQEALYNELSEELRCLVCQNQNLAASSAELALDLKEQVYRMVTKEGMSREQIITYMVDRYGDFVLYKPPVKKSTFLLWFGPFILLLIGFFVLMRTVKGAKQQPEKALDDKQRQAMQDLLNSKEN</sequence>
<comment type="function">
    <text evidence="7">Possible subunit of a heme lyase.</text>
</comment>
<keyword evidence="7" id="KW-1133">Transmembrane helix</keyword>
<dbReference type="GO" id="GO:0017004">
    <property type="term" value="P:cytochrome complex assembly"/>
    <property type="evidence" value="ECO:0007669"/>
    <property type="project" value="UniProtKB-KW"/>
</dbReference>
<evidence type="ECO:0000256" key="6">
    <source>
        <dbReference type="ARBA" id="ARBA00023004"/>
    </source>
</evidence>
<reference evidence="10" key="1">
    <citation type="submission" date="2020-01" db="EMBL/GenBank/DDBJ databases">
        <authorList>
            <person name="Meier V. D."/>
            <person name="Meier V D."/>
        </authorList>
    </citation>
    <scope>NUCLEOTIDE SEQUENCE</scope>
    <source>
        <strain evidence="10">HLG_WM_MAG_07</strain>
    </source>
</reference>
<feature type="transmembrane region" description="Helical" evidence="7">
    <location>
        <begin position="105"/>
        <end position="123"/>
    </location>
</feature>
<dbReference type="Pfam" id="PF03918">
    <property type="entry name" value="CcmH"/>
    <property type="match status" value="1"/>
</dbReference>
<gene>
    <name evidence="10" type="ORF">HELGO_WM16773</name>
</gene>
<evidence type="ECO:0000313" key="10">
    <source>
        <dbReference type="EMBL" id="CAA6815990.1"/>
    </source>
</evidence>
<name>A0A6S6SZ16_9GAMM</name>
<keyword evidence="3 7" id="KW-0479">Metal-binding</keyword>
<keyword evidence="5" id="KW-0201">Cytochrome c-type biogenesis</keyword>
<keyword evidence="7" id="KW-0812">Transmembrane</keyword>
<keyword evidence="2 7" id="KW-0349">Heme</keyword>
<evidence type="ECO:0000259" key="9">
    <source>
        <dbReference type="Pfam" id="PF03918"/>
    </source>
</evidence>
<dbReference type="Gene3D" id="1.10.8.640">
    <property type="entry name" value="Cytochrome C biogenesis protein"/>
    <property type="match status" value="1"/>
</dbReference>
<keyword evidence="10" id="KW-0456">Lyase</keyword>
<dbReference type="GO" id="GO:0016829">
    <property type="term" value="F:lyase activity"/>
    <property type="evidence" value="ECO:0007669"/>
    <property type="project" value="UniProtKB-KW"/>
</dbReference>
<evidence type="ECO:0000256" key="2">
    <source>
        <dbReference type="ARBA" id="ARBA00022617"/>
    </source>
</evidence>
<accession>A0A6S6SZ16</accession>
<evidence type="ECO:0000256" key="1">
    <source>
        <dbReference type="ARBA" id="ARBA00010342"/>
    </source>
</evidence>
<dbReference type="InterPro" id="IPR005616">
    <property type="entry name" value="CcmH/CycL/Ccl2/NrfF_N"/>
</dbReference>
<protein>
    <recommendedName>
        <fullName evidence="7">Cytochrome c-type biogenesis protein</fullName>
    </recommendedName>
</protein>
<dbReference type="PANTHER" id="PTHR47870">
    <property type="entry name" value="CYTOCHROME C-TYPE BIOGENESIS PROTEIN CCMH"/>
    <property type="match status" value="1"/>
</dbReference>
<keyword evidence="6 7" id="KW-0408">Iron</keyword>
<dbReference type="EMBL" id="CACVAY010000073">
    <property type="protein sequence ID" value="CAA6815990.1"/>
    <property type="molecule type" value="Genomic_DNA"/>
</dbReference>
<proteinExistence type="inferred from homology"/>
<evidence type="ECO:0000256" key="5">
    <source>
        <dbReference type="ARBA" id="ARBA00022748"/>
    </source>
</evidence>
<evidence type="ECO:0000256" key="4">
    <source>
        <dbReference type="ARBA" id="ARBA00022729"/>
    </source>
</evidence>